<feature type="transmembrane region" description="Helical" evidence="8">
    <location>
        <begin position="221"/>
        <end position="243"/>
    </location>
</feature>
<feature type="transmembrane region" description="Helical" evidence="8">
    <location>
        <begin position="456"/>
        <end position="476"/>
    </location>
</feature>
<comment type="caution">
    <text evidence="9">The sequence shown here is derived from an EMBL/GenBank/DDBJ whole genome shotgun (WGS) entry which is preliminary data.</text>
</comment>
<keyword evidence="6 8" id="KW-0472">Membrane</keyword>
<keyword evidence="5 8" id="KW-1133">Transmembrane helix</keyword>
<sequence length="680" mass="73499">MAAPPPSCPPFDFSQNYYSISEGVCTKQSSFFNGKAILNQGVGYSVVLGFGAFFALFTSFLVWLEKRYVGSRHTSEWFNTAGRNVKTGLIASVIVSQWTWAATILQSSNVAWEYGISGPFWYASGATIQVLLFGVMAIEIKRKAPHAHTVCEIVRARWGTVAHIIFLGFCFLTNIIVTAMLLLGGSAVVNALTGMNIYAASFLIPLGVIVYTIAGGLKATFLASYIHSVIVHLVLVIFVFLVYTASSKLGSPKVVYDRLLEVASKTRICQAPLSQVGQACGPGYWVSAIAARPSSTHKGYLLGGLVWFAVPFSLATSLGLAALALDLPITANEASHGLVPPAAATALMGKGGSILLLTMLFMAVTSAGSSELIAVSSLCTYDIYRTYINPDASGKQILKVSRRIVLGFGCFMGVLAVILNKAGVSLGWMYLAMGILVGSAVLPIAFMLLWSKANSIGAILGATVGCVLGIIVWLSVTKIEYGRVNLDTTGRNAPMLAGNLVSILVGGLVHAGCSILWPQNYDWETTKQITVVEKEKTHLPPEEFKEGKLNKAKSWIIKWGVAFTVVIVILWPLFTLPAGQFSLGYFTFWAVVAIAWGTIGSGVIIALPLIESWETIQMVFHGMFTSNRLMEKMEEMSFKLHAIMSAIPEAEQIYLREKEKLKRQDSVSFQVESVGNVSDI</sequence>
<evidence type="ECO:0000313" key="9">
    <source>
        <dbReference type="EMBL" id="KAK9102789.1"/>
    </source>
</evidence>
<evidence type="ECO:0000313" key="10">
    <source>
        <dbReference type="Proteomes" id="UP001417504"/>
    </source>
</evidence>
<name>A0AAP0F8X8_9MAGN</name>
<organism evidence="9 10">
    <name type="scientific">Stephania japonica</name>
    <dbReference type="NCBI Taxonomy" id="461633"/>
    <lineage>
        <taxon>Eukaryota</taxon>
        <taxon>Viridiplantae</taxon>
        <taxon>Streptophyta</taxon>
        <taxon>Embryophyta</taxon>
        <taxon>Tracheophyta</taxon>
        <taxon>Spermatophyta</taxon>
        <taxon>Magnoliopsida</taxon>
        <taxon>Ranunculales</taxon>
        <taxon>Menispermaceae</taxon>
        <taxon>Menispermoideae</taxon>
        <taxon>Cissampelideae</taxon>
        <taxon>Stephania</taxon>
    </lineage>
</organism>
<proteinExistence type="inferred from homology"/>
<reference evidence="9 10" key="1">
    <citation type="submission" date="2024-01" db="EMBL/GenBank/DDBJ databases">
        <title>Genome assemblies of Stephania.</title>
        <authorList>
            <person name="Yang L."/>
        </authorList>
    </citation>
    <scope>NUCLEOTIDE SEQUENCE [LARGE SCALE GENOMIC DNA]</scope>
    <source>
        <strain evidence="9">QJT</strain>
        <tissue evidence="9">Leaf</tissue>
    </source>
</reference>
<evidence type="ECO:0000256" key="5">
    <source>
        <dbReference type="ARBA" id="ARBA00022989"/>
    </source>
</evidence>
<feature type="transmembrane region" description="Helical" evidence="8">
    <location>
        <begin position="555"/>
        <end position="574"/>
    </location>
</feature>
<dbReference type="InterPro" id="IPR031155">
    <property type="entry name" value="DUR"/>
</dbReference>
<evidence type="ECO:0000256" key="4">
    <source>
        <dbReference type="ARBA" id="ARBA00022692"/>
    </source>
</evidence>
<dbReference type="AlphaFoldDB" id="A0AAP0F8X8"/>
<gene>
    <name evidence="9" type="ORF">Sjap_020043</name>
</gene>
<keyword evidence="3" id="KW-0813">Transport</keyword>
<evidence type="ECO:0000256" key="1">
    <source>
        <dbReference type="ARBA" id="ARBA00004141"/>
    </source>
</evidence>
<dbReference type="EMBL" id="JBBNAE010000008">
    <property type="protein sequence ID" value="KAK9102789.1"/>
    <property type="molecule type" value="Genomic_DNA"/>
</dbReference>
<evidence type="ECO:0000256" key="6">
    <source>
        <dbReference type="ARBA" id="ARBA00023136"/>
    </source>
</evidence>
<feature type="transmembrane region" description="Helical" evidence="8">
    <location>
        <begin position="496"/>
        <end position="517"/>
    </location>
</feature>
<feature type="transmembrane region" description="Helical" evidence="8">
    <location>
        <begin position="586"/>
        <end position="610"/>
    </location>
</feature>
<dbReference type="GO" id="GO:0015204">
    <property type="term" value="F:urea transmembrane transporter activity"/>
    <property type="evidence" value="ECO:0007669"/>
    <property type="project" value="InterPro"/>
</dbReference>
<dbReference type="Pfam" id="PF00474">
    <property type="entry name" value="SSF"/>
    <property type="match status" value="1"/>
</dbReference>
<evidence type="ECO:0000256" key="2">
    <source>
        <dbReference type="ARBA" id="ARBA00006434"/>
    </source>
</evidence>
<dbReference type="PANTHER" id="PTHR46154">
    <property type="match status" value="1"/>
</dbReference>
<keyword evidence="4 8" id="KW-0812">Transmembrane</keyword>
<dbReference type="InterPro" id="IPR038377">
    <property type="entry name" value="Na/Glc_symporter_sf"/>
</dbReference>
<dbReference type="PROSITE" id="PS50283">
    <property type="entry name" value="NA_SOLUT_SYMP_3"/>
    <property type="match status" value="1"/>
</dbReference>
<evidence type="ECO:0000256" key="3">
    <source>
        <dbReference type="ARBA" id="ARBA00022448"/>
    </source>
</evidence>
<dbReference type="Gene3D" id="1.20.1730.10">
    <property type="entry name" value="Sodium/glucose cotransporter"/>
    <property type="match status" value="1"/>
</dbReference>
<comment type="similarity">
    <text evidence="2 7">Belongs to the sodium:solute symporter (SSF) (TC 2.A.21) family.</text>
</comment>
<feature type="transmembrane region" description="Helical" evidence="8">
    <location>
        <begin position="85"/>
        <end position="105"/>
    </location>
</feature>
<feature type="transmembrane region" description="Helical" evidence="8">
    <location>
        <begin position="42"/>
        <end position="64"/>
    </location>
</feature>
<feature type="transmembrane region" description="Helical" evidence="8">
    <location>
        <begin position="300"/>
        <end position="325"/>
    </location>
</feature>
<feature type="transmembrane region" description="Helical" evidence="8">
    <location>
        <begin position="195"/>
        <end position="214"/>
    </location>
</feature>
<keyword evidence="10" id="KW-1185">Reference proteome</keyword>
<comment type="subcellular location">
    <subcellularLocation>
        <location evidence="1">Membrane</location>
        <topology evidence="1">Multi-pass membrane protein</topology>
    </subcellularLocation>
</comment>
<evidence type="ECO:0000256" key="7">
    <source>
        <dbReference type="RuleBase" id="RU362091"/>
    </source>
</evidence>
<dbReference type="GO" id="GO:0005886">
    <property type="term" value="C:plasma membrane"/>
    <property type="evidence" value="ECO:0007669"/>
    <property type="project" value="TreeGrafter"/>
</dbReference>
<protein>
    <recommendedName>
        <fullName evidence="11">Urea-proton symporter DUR3</fullName>
    </recommendedName>
</protein>
<feature type="transmembrane region" description="Helical" evidence="8">
    <location>
        <begin position="161"/>
        <end position="183"/>
    </location>
</feature>
<evidence type="ECO:0008006" key="11">
    <source>
        <dbReference type="Google" id="ProtNLM"/>
    </source>
</evidence>
<accession>A0AAP0F8X8</accession>
<dbReference type="InterPro" id="IPR001734">
    <property type="entry name" value="Na/solute_symporter"/>
</dbReference>
<dbReference type="CDD" id="cd11476">
    <property type="entry name" value="SLC5sbd_DUR3"/>
    <property type="match status" value="1"/>
</dbReference>
<evidence type="ECO:0000256" key="8">
    <source>
        <dbReference type="SAM" id="Phobius"/>
    </source>
</evidence>
<feature type="transmembrane region" description="Helical" evidence="8">
    <location>
        <begin position="120"/>
        <end position="140"/>
    </location>
</feature>
<dbReference type="Proteomes" id="UP001417504">
    <property type="component" value="Unassembled WGS sequence"/>
</dbReference>
<feature type="transmembrane region" description="Helical" evidence="8">
    <location>
        <begin position="428"/>
        <end position="449"/>
    </location>
</feature>
<feature type="transmembrane region" description="Helical" evidence="8">
    <location>
        <begin position="404"/>
        <end position="422"/>
    </location>
</feature>
<dbReference type="PANTHER" id="PTHR46154:SF4">
    <property type="entry name" value="UREA ACTIVE TRANSPORTER"/>
    <property type="match status" value="1"/>
</dbReference>